<gene>
    <name evidence="1" type="ORF">KM029_26120</name>
</gene>
<dbReference type="Proteomes" id="UP000682802">
    <property type="component" value="Plasmid p1"/>
</dbReference>
<keyword evidence="2" id="KW-1185">Reference proteome</keyword>
<protein>
    <submittedName>
        <fullName evidence="1">DUF2071 domain-containing protein</fullName>
    </submittedName>
</protein>
<evidence type="ECO:0000313" key="2">
    <source>
        <dbReference type="Proteomes" id="UP000682802"/>
    </source>
</evidence>
<dbReference type="InterPro" id="IPR018644">
    <property type="entry name" value="DUF2071"/>
</dbReference>
<name>A0ABX8H3H8_9BACT</name>
<keyword evidence="1" id="KW-0614">Plasmid</keyword>
<accession>A0ABX8H3H8</accession>
<dbReference type="RefSeq" id="WP_144076895.1">
    <property type="nucleotide sequence ID" value="NZ_CP076130.1"/>
</dbReference>
<evidence type="ECO:0000313" key="1">
    <source>
        <dbReference type="EMBL" id="QWG10456.1"/>
    </source>
</evidence>
<dbReference type="EMBL" id="CP076130">
    <property type="protein sequence ID" value="QWG10456.1"/>
    <property type="molecule type" value="Genomic_DNA"/>
</dbReference>
<reference evidence="1 2" key="1">
    <citation type="submission" date="2021-05" db="EMBL/GenBank/DDBJ databases">
        <title>Comparative genomic studies on the polysaccharide-degrading batcterial strains of the Flammeovirga genus.</title>
        <authorList>
            <person name="Zewei F."/>
            <person name="Zheng Z."/>
            <person name="Yu L."/>
            <person name="Ruyue G."/>
            <person name="Yanhong M."/>
            <person name="Yuanyuan C."/>
            <person name="Jingyan G."/>
            <person name="Wenjun H."/>
        </authorList>
    </citation>
    <scope>NUCLEOTIDE SEQUENCE [LARGE SCALE GENOMIC DNA]</scope>
    <source>
        <strain evidence="1 2">YS10</strain>
        <plasmid evidence="1 2">p1</plasmid>
    </source>
</reference>
<organism evidence="1 2">
    <name type="scientific">Flammeovirga kamogawensis</name>
    <dbReference type="NCBI Taxonomy" id="373891"/>
    <lineage>
        <taxon>Bacteria</taxon>
        <taxon>Pseudomonadati</taxon>
        <taxon>Bacteroidota</taxon>
        <taxon>Cytophagia</taxon>
        <taxon>Cytophagales</taxon>
        <taxon>Flammeovirgaceae</taxon>
        <taxon>Flammeovirga</taxon>
    </lineage>
</organism>
<sequence length="266" mass="31283">MPNYREILDKRVQARKSKSKLDVNTLLEHFAIISYKVPLSKIEKYIPKPFKLWTFLENGVAYALVSAVPFKDKDFRFYKLHSSLTFNFYQTNFRTYIIDERDGSYAAWFFGTTLGSITHIFPKLLWKMPWEFGRYSFDFIYEEGRYKKYVMEFTSKMGNGKIDLEGTTEENILLNGFSNLAEQDLILTHPVKGYYTQSESKIGTYEIWHPKFNLKQGKVKAAYFELFERLELLSKEDMKTPHSVLITDQIVFDVLLPPANFNNPSE</sequence>
<geneLocation type="plasmid" evidence="1 2">
    <name>p1</name>
</geneLocation>
<dbReference type="Pfam" id="PF09844">
    <property type="entry name" value="DUF2071"/>
    <property type="match status" value="1"/>
</dbReference>
<proteinExistence type="predicted"/>